<evidence type="ECO:0000256" key="3">
    <source>
        <dbReference type="ARBA" id="ARBA00010617"/>
    </source>
</evidence>
<feature type="transmembrane region" description="Helical" evidence="14">
    <location>
        <begin position="24"/>
        <end position="47"/>
    </location>
</feature>
<dbReference type="AlphaFoldDB" id="A0A1S2XRU2"/>
<dbReference type="InterPro" id="IPR051103">
    <property type="entry name" value="Plant_metabolite_P450s"/>
</dbReference>
<keyword evidence="5 14" id="KW-0812">Transmembrane</keyword>
<dbReference type="GO" id="GO:0016020">
    <property type="term" value="C:membrane"/>
    <property type="evidence" value="ECO:0007669"/>
    <property type="project" value="UniProtKB-SubCell"/>
</dbReference>
<evidence type="ECO:0000256" key="7">
    <source>
        <dbReference type="ARBA" id="ARBA00022989"/>
    </source>
</evidence>
<keyword evidence="8 13" id="KW-0560">Oxidoreductase</keyword>
<dbReference type="PaxDb" id="3827-XP_004493553.1"/>
<evidence type="ECO:0000313" key="16">
    <source>
        <dbReference type="RefSeq" id="XP_004493553.2"/>
    </source>
</evidence>
<dbReference type="GO" id="GO:0005506">
    <property type="term" value="F:iron ion binding"/>
    <property type="evidence" value="ECO:0007669"/>
    <property type="project" value="InterPro"/>
</dbReference>
<accession>A0A1S2XRU2</accession>
<dbReference type="Pfam" id="PF00067">
    <property type="entry name" value="p450"/>
    <property type="match status" value="1"/>
</dbReference>
<keyword evidence="7 14" id="KW-1133">Transmembrane helix</keyword>
<dbReference type="InterPro" id="IPR036396">
    <property type="entry name" value="Cyt_P450_sf"/>
</dbReference>
<dbReference type="PRINTS" id="PR00463">
    <property type="entry name" value="EP450I"/>
</dbReference>
<dbReference type="OrthoDB" id="1103324at2759"/>
<evidence type="ECO:0000256" key="8">
    <source>
        <dbReference type="ARBA" id="ARBA00023002"/>
    </source>
</evidence>
<evidence type="ECO:0000256" key="9">
    <source>
        <dbReference type="ARBA" id="ARBA00023004"/>
    </source>
</evidence>
<evidence type="ECO:0000313" key="15">
    <source>
        <dbReference type="Proteomes" id="UP000087171"/>
    </source>
</evidence>
<evidence type="ECO:0000256" key="14">
    <source>
        <dbReference type="SAM" id="Phobius"/>
    </source>
</evidence>
<keyword evidence="6 12" id="KW-0479">Metal-binding</keyword>
<evidence type="ECO:0000256" key="10">
    <source>
        <dbReference type="ARBA" id="ARBA00023033"/>
    </source>
</evidence>
<dbReference type="Gene3D" id="1.10.630.10">
    <property type="entry name" value="Cytochrome P450"/>
    <property type="match status" value="1"/>
</dbReference>
<dbReference type="STRING" id="3827.A0A1S2XRU2"/>
<evidence type="ECO:0000256" key="11">
    <source>
        <dbReference type="ARBA" id="ARBA00023136"/>
    </source>
</evidence>
<keyword evidence="11 14" id="KW-0472">Membrane</keyword>
<reference evidence="16" key="2">
    <citation type="submission" date="2025-08" db="UniProtKB">
        <authorList>
            <consortium name="RefSeq"/>
        </authorList>
    </citation>
    <scope>IDENTIFICATION</scope>
    <source>
        <tissue evidence="16">Etiolated seedlings</tissue>
    </source>
</reference>
<keyword evidence="15" id="KW-1185">Reference proteome</keyword>
<dbReference type="PANTHER" id="PTHR24298">
    <property type="entry name" value="FLAVONOID 3'-MONOOXYGENASE-RELATED"/>
    <property type="match status" value="1"/>
</dbReference>
<dbReference type="InterPro" id="IPR017972">
    <property type="entry name" value="Cyt_P450_CS"/>
</dbReference>
<evidence type="ECO:0000256" key="5">
    <source>
        <dbReference type="ARBA" id="ARBA00022692"/>
    </source>
</evidence>
<dbReference type="RefSeq" id="XP_004493553.2">
    <property type="nucleotide sequence ID" value="XM_004493496.3"/>
</dbReference>
<keyword evidence="10 13" id="KW-0503">Monooxygenase</keyword>
<evidence type="ECO:0000256" key="4">
    <source>
        <dbReference type="ARBA" id="ARBA00022617"/>
    </source>
</evidence>
<feature type="binding site" description="axial binding residue" evidence="12">
    <location>
        <position position="478"/>
    </location>
    <ligand>
        <name>heme</name>
        <dbReference type="ChEBI" id="CHEBI:30413"/>
    </ligand>
    <ligandPart>
        <name>Fe</name>
        <dbReference type="ChEBI" id="CHEBI:18248"/>
    </ligandPart>
</feature>
<comment type="cofactor">
    <cofactor evidence="1 12">
        <name>heme</name>
        <dbReference type="ChEBI" id="CHEBI:30413"/>
    </cofactor>
</comment>
<evidence type="ECO:0000256" key="12">
    <source>
        <dbReference type="PIRSR" id="PIRSR602401-1"/>
    </source>
</evidence>
<evidence type="ECO:0000256" key="13">
    <source>
        <dbReference type="RuleBase" id="RU000461"/>
    </source>
</evidence>
<reference evidence="15" key="1">
    <citation type="journal article" date="2013" name="Nat. Biotechnol.">
        <title>Draft genome sequence of chickpea (Cicer arietinum) provides a resource for trait improvement.</title>
        <authorList>
            <person name="Varshney R.K."/>
            <person name="Song C."/>
            <person name="Saxena R.K."/>
            <person name="Azam S."/>
            <person name="Yu S."/>
            <person name="Sharpe A.G."/>
            <person name="Cannon S."/>
            <person name="Baek J."/>
            <person name="Rosen B.D."/>
            <person name="Tar'an B."/>
            <person name="Millan T."/>
            <person name="Zhang X."/>
            <person name="Ramsay L.D."/>
            <person name="Iwata A."/>
            <person name="Wang Y."/>
            <person name="Nelson W."/>
            <person name="Farmer A.D."/>
            <person name="Gaur P.M."/>
            <person name="Soderlund C."/>
            <person name="Penmetsa R.V."/>
            <person name="Xu C."/>
            <person name="Bharti A.K."/>
            <person name="He W."/>
            <person name="Winter P."/>
            <person name="Zhao S."/>
            <person name="Hane J.K."/>
            <person name="Carrasquilla-Garcia N."/>
            <person name="Condie J.A."/>
            <person name="Upadhyaya H.D."/>
            <person name="Luo M.C."/>
            <person name="Thudi M."/>
            <person name="Gowda C.L."/>
            <person name="Singh N.P."/>
            <person name="Lichtenzveig J."/>
            <person name="Gali K.K."/>
            <person name="Rubio J."/>
            <person name="Nadarajan N."/>
            <person name="Dolezel J."/>
            <person name="Bansal K.C."/>
            <person name="Xu X."/>
            <person name="Edwards D."/>
            <person name="Zhang G."/>
            <person name="Kahl G."/>
            <person name="Gil J."/>
            <person name="Singh K.B."/>
            <person name="Datta S.K."/>
            <person name="Jackson S.A."/>
            <person name="Wang J."/>
            <person name="Cook D.R."/>
        </authorList>
    </citation>
    <scope>NUCLEOTIDE SEQUENCE [LARGE SCALE GENOMIC DNA]</scope>
    <source>
        <strain evidence="15">cv. CDC Frontier</strain>
    </source>
</reference>
<protein>
    <submittedName>
        <fullName evidence="16">3,9-dihydroxypterocarpan 6A-monooxygenase</fullName>
    </submittedName>
</protein>
<dbReference type="InterPro" id="IPR001128">
    <property type="entry name" value="Cyt_P450"/>
</dbReference>
<name>A0A1S2XRU2_CICAR</name>
<keyword evidence="4 12" id="KW-0349">Heme</keyword>
<dbReference type="FunFam" id="1.10.630.10:FF:000019">
    <property type="entry name" value="Cytochrome P450 family protein"/>
    <property type="match status" value="1"/>
</dbReference>
<dbReference type="KEGG" id="cam:101497927"/>
<keyword evidence="9 12" id="KW-0408">Iron</keyword>
<sequence length="540" mass="60587">MIDVLHLNCKLSTRKKLSLNKSMAFDGASVLFYIFSLLALLIFSFVINNKRTKNDNDSKIKPPPSPPSLPIIGHLHLIGSIIPKSFQTLSRLYGPLIQLNLGASTTLVVSNAQVAKQILKTHELKFINRPQFGSSHCNCYKGSNFITAPYGPYWRFMKKICVTKLLSTSQLGCFLHIREQEIEKLLKSLVVCSSDGRSTDLCTDLTILANNIFCRMTMGTTCLEHNVDAETILYLVREITHIGAKLSMGDVLGPLGKLDLFGYGKRLKKVMGEFDKILERIMEDHEERKIEDSQGDMMDILLQVYTNPNAEVRLTRNDIKALFLDIFLAGTDTTSVAMQWAMAEIMNNPRIMKKLKAEIDVVVGTKRLVKEFDVPNMPYLRAFVKEVLRLHPPAPLALRQSVEDCKINGYDIKAQTRTLINVYAIMRDPQSWVNPDEFIPERFLAGGDGINGGDYEHANKMDGDDFRHIPFGFGRRGCPGSSLALTVIQVTVGALIQCFDWKVKGRDNVNMEEGSSFSARLANPILCYPITSFNPFHVSA</sequence>
<dbReference type="GeneID" id="101497927"/>
<evidence type="ECO:0000256" key="1">
    <source>
        <dbReference type="ARBA" id="ARBA00001971"/>
    </source>
</evidence>
<dbReference type="GO" id="GO:0016709">
    <property type="term" value="F:oxidoreductase activity, acting on paired donors, with incorporation or reduction of molecular oxygen, NAD(P)H as one donor, and incorporation of one atom of oxygen"/>
    <property type="evidence" value="ECO:0007669"/>
    <property type="project" value="TreeGrafter"/>
</dbReference>
<dbReference type="CDD" id="cd20655">
    <property type="entry name" value="CYP93"/>
    <property type="match status" value="1"/>
</dbReference>
<dbReference type="Proteomes" id="UP000087171">
    <property type="component" value="Chromosome Ca3"/>
</dbReference>
<dbReference type="eggNOG" id="KOG0156">
    <property type="taxonomic scope" value="Eukaryota"/>
</dbReference>
<dbReference type="PROSITE" id="PS00086">
    <property type="entry name" value="CYTOCHROME_P450"/>
    <property type="match status" value="1"/>
</dbReference>
<dbReference type="PANTHER" id="PTHR24298:SF204">
    <property type="entry name" value="CYTOCHROME P450, FAMILY 712, SUBFAMILY A, POLYPEPTIDE 1"/>
    <property type="match status" value="1"/>
</dbReference>
<dbReference type="PRINTS" id="PR00385">
    <property type="entry name" value="P450"/>
</dbReference>
<comment type="subcellular location">
    <subcellularLocation>
        <location evidence="2">Membrane</location>
        <topology evidence="2">Single-pass membrane protein</topology>
    </subcellularLocation>
</comment>
<dbReference type="SUPFAM" id="SSF48264">
    <property type="entry name" value="Cytochrome P450"/>
    <property type="match status" value="1"/>
</dbReference>
<proteinExistence type="inferred from homology"/>
<dbReference type="GO" id="GO:0020037">
    <property type="term" value="F:heme binding"/>
    <property type="evidence" value="ECO:0007669"/>
    <property type="project" value="InterPro"/>
</dbReference>
<dbReference type="InterPro" id="IPR002401">
    <property type="entry name" value="Cyt_P450_E_grp-I"/>
</dbReference>
<evidence type="ECO:0000256" key="2">
    <source>
        <dbReference type="ARBA" id="ARBA00004167"/>
    </source>
</evidence>
<evidence type="ECO:0000256" key="6">
    <source>
        <dbReference type="ARBA" id="ARBA00022723"/>
    </source>
</evidence>
<gene>
    <name evidence="16" type="primary">LOC101497927</name>
</gene>
<organism evidence="15 16">
    <name type="scientific">Cicer arietinum</name>
    <name type="common">Chickpea</name>
    <name type="synonym">Garbanzo</name>
    <dbReference type="NCBI Taxonomy" id="3827"/>
    <lineage>
        <taxon>Eukaryota</taxon>
        <taxon>Viridiplantae</taxon>
        <taxon>Streptophyta</taxon>
        <taxon>Embryophyta</taxon>
        <taxon>Tracheophyta</taxon>
        <taxon>Spermatophyta</taxon>
        <taxon>Magnoliopsida</taxon>
        <taxon>eudicotyledons</taxon>
        <taxon>Gunneridae</taxon>
        <taxon>Pentapetalae</taxon>
        <taxon>rosids</taxon>
        <taxon>fabids</taxon>
        <taxon>Fabales</taxon>
        <taxon>Fabaceae</taxon>
        <taxon>Papilionoideae</taxon>
        <taxon>50 kb inversion clade</taxon>
        <taxon>NPAAA clade</taxon>
        <taxon>Hologalegina</taxon>
        <taxon>IRL clade</taxon>
        <taxon>Cicereae</taxon>
        <taxon>Cicer</taxon>
    </lineage>
</organism>
<comment type="similarity">
    <text evidence="3 13">Belongs to the cytochrome P450 family.</text>
</comment>